<dbReference type="Proteomes" id="UP001231189">
    <property type="component" value="Unassembled WGS sequence"/>
</dbReference>
<gene>
    <name evidence="3" type="ORF">QYE76_041079</name>
</gene>
<reference evidence="3" key="1">
    <citation type="submission" date="2023-07" db="EMBL/GenBank/DDBJ databases">
        <title>A chromosome-level genome assembly of Lolium multiflorum.</title>
        <authorList>
            <person name="Chen Y."/>
            <person name="Copetti D."/>
            <person name="Kolliker R."/>
            <person name="Studer B."/>
        </authorList>
    </citation>
    <scope>NUCLEOTIDE SEQUENCE</scope>
    <source>
        <strain evidence="3">02402/16</strain>
        <tissue evidence="3">Leaf</tissue>
    </source>
</reference>
<evidence type="ECO:0000256" key="1">
    <source>
        <dbReference type="SAM" id="Coils"/>
    </source>
</evidence>
<protein>
    <submittedName>
        <fullName evidence="3">Uncharacterized protein</fullName>
    </submittedName>
</protein>
<evidence type="ECO:0000313" key="3">
    <source>
        <dbReference type="EMBL" id="KAK1680231.1"/>
    </source>
</evidence>
<evidence type="ECO:0000256" key="2">
    <source>
        <dbReference type="SAM" id="MobiDB-lite"/>
    </source>
</evidence>
<proteinExistence type="predicted"/>
<sequence>MAVSWCGVEGACIRREEEKDEGDQTRQRSGVSRDVPMHALARRGRHGRVWACGVLANGVSSFNQAGTSMLRGVYEEETSIERGERRDGQEVDVKLDMELDMKTSHGSEGEREACARGDAVEAGAGPVGPAVPRATRSQPGPPASTDPSGPNRTPRLCQPGNYPEGRLACCHPVQTRLKHDGPENKNSADIMTWREYEALRNEMRREFRTRDDELRGSVQEISQKLDATNETVTKMQDQMTDIQRSLQVLTIDVDNLTQQQHQKKKTLSQDEARGVGRGNRGRGFVELGARRVPPQQQDDGLGKPKFSIPKFEGGVDVEEYLTWELKIEKLWRLHDYTEEGR</sequence>
<comment type="caution">
    <text evidence="3">The sequence shown here is derived from an EMBL/GenBank/DDBJ whole genome shotgun (WGS) entry which is preliminary data.</text>
</comment>
<organism evidence="3 4">
    <name type="scientific">Lolium multiflorum</name>
    <name type="common">Italian ryegrass</name>
    <name type="synonym">Lolium perenne subsp. multiflorum</name>
    <dbReference type="NCBI Taxonomy" id="4521"/>
    <lineage>
        <taxon>Eukaryota</taxon>
        <taxon>Viridiplantae</taxon>
        <taxon>Streptophyta</taxon>
        <taxon>Embryophyta</taxon>
        <taxon>Tracheophyta</taxon>
        <taxon>Spermatophyta</taxon>
        <taxon>Magnoliopsida</taxon>
        <taxon>Liliopsida</taxon>
        <taxon>Poales</taxon>
        <taxon>Poaceae</taxon>
        <taxon>BOP clade</taxon>
        <taxon>Pooideae</taxon>
        <taxon>Poodae</taxon>
        <taxon>Poeae</taxon>
        <taxon>Poeae Chloroplast Group 2 (Poeae type)</taxon>
        <taxon>Loliodinae</taxon>
        <taxon>Loliinae</taxon>
        <taxon>Lolium</taxon>
    </lineage>
</organism>
<name>A0AAD8TEM5_LOLMU</name>
<dbReference type="AlphaFoldDB" id="A0AAD8TEM5"/>
<keyword evidence="1" id="KW-0175">Coiled coil</keyword>
<feature type="coiled-coil region" evidence="1">
    <location>
        <begin position="218"/>
        <end position="259"/>
    </location>
</feature>
<keyword evidence="4" id="KW-1185">Reference proteome</keyword>
<feature type="compositionally biased region" description="Low complexity" evidence="2">
    <location>
        <begin position="121"/>
        <end position="134"/>
    </location>
</feature>
<feature type="region of interest" description="Disordered" evidence="2">
    <location>
        <begin position="259"/>
        <end position="308"/>
    </location>
</feature>
<accession>A0AAD8TEM5</accession>
<evidence type="ECO:0000313" key="4">
    <source>
        <dbReference type="Proteomes" id="UP001231189"/>
    </source>
</evidence>
<dbReference type="EMBL" id="JAUUTY010000002">
    <property type="protein sequence ID" value="KAK1680231.1"/>
    <property type="molecule type" value="Genomic_DNA"/>
</dbReference>
<feature type="region of interest" description="Disordered" evidence="2">
    <location>
        <begin position="121"/>
        <end position="160"/>
    </location>
</feature>